<dbReference type="InterPro" id="IPR015911">
    <property type="entry name" value="Phosphoglycerate_kinase_CS"/>
</dbReference>
<comment type="similarity">
    <text evidence="8">Belongs to the phosphoglycerate kinase family.</text>
</comment>
<evidence type="ECO:0000256" key="1">
    <source>
        <dbReference type="ARBA" id="ARBA00000642"/>
    </source>
</evidence>
<feature type="binding site" evidence="7">
    <location>
        <begin position="339"/>
        <end position="342"/>
    </location>
    <ligand>
        <name>ATP</name>
        <dbReference type="ChEBI" id="CHEBI:30616"/>
    </ligand>
</feature>
<dbReference type="EMBL" id="MHWT01000026">
    <property type="protein sequence ID" value="OHB11891.1"/>
    <property type="molecule type" value="Genomic_DNA"/>
</dbReference>
<dbReference type="SUPFAM" id="SSF53748">
    <property type="entry name" value="Phosphoglycerate kinase"/>
    <property type="match status" value="1"/>
</dbReference>
<evidence type="ECO:0000313" key="10">
    <source>
        <dbReference type="Proteomes" id="UP000176558"/>
    </source>
</evidence>
<comment type="caution">
    <text evidence="9">The sequence shown here is derived from an EMBL/GenBank/DDBJ whole genome shotgun (WGS) entry which is preliminary data.</text>
</comment>
<organism evidence="9 10">
    <name type="scientific">Candidatus Zambryskibacteria bacterium RIFCSPLOWO2_12_FULL_39_23</name>
    <dbReference type="NCBI Taxonomy" id="1802776"/>
    <lineage>
        <taxon>Bacteria</taxon>
        <taxon>Candidatus Zambryskiibacteriota</taxon>
    </lineage>
</organism>
<dbReference type="EC" id="2.7.2.3" evidence="2 8"/>
<keyword evidence="3 8" id="KW-0808">Transferase</keyword>
<dbReference type="GO" id="GO:0005524">
    <property type="term" value="F:ATP binding"/>
    <property type="evidence" value="ECO:0007669"/>
    <property type="project" value="UniProtKB-KW"/>
</dbReference>
<dbReference type="PIRSF" id="PIRSF000724">
    <property type="entry name" value="Pgk"/>
    <property type="match status" value="1"/>
</dbReference>
<sequence>MLKYIDELSTKDLKGKKVLLRLDLNAPVGEGKVLDTFKLDRVIETVDFLREKEAQIIIISHCAGKESETLVPMWRYLNGLFPVEFSKTFFVAGAIAKLLNMKDKGVLMFENLRINPGEKENDREFAKKLSQMADIYVNDAFAECHRRYASIVSVPKFLPHFGGLLLRQEIEHLSKVFNPKHPFVFILGGAKFDTKFPLIKKYLEKADLVFVAGAIANDFFKEKGFEIGVSLLSETDLGIKDVLNNPKIVLPIDVTVRKPDGTSEYKTPDAVLPDEYIADIGPKTLDQLKELIFKSKTVVWNGPLGKYKKGFRDMSEKLAEIIANKTSEAGAMTVSIIGGGDTIASINMKKLNHKFSFISTGGGAMLDYLVNETLPGLGALDK</sequence>
<accession>A0A1G2UR61</accession>
<evidence type="ECO:0000256" key="2">
    <source>
        <dbReference type="ARBA" id="ARBA00013061"/>
    </source>
</evidence>
<dbReference type="GO" id="GO:0004618">
    <property type="term" value="F:phosphoglycerate kinase activity"/>
    <property type="evidence" value="ECO:0007669"/>
    <property type="project" value="UniProtKB-EC"/>
</dbReference>
<dbReference type="InterPro" id="IPR015824">
    <property type="entry name" value="Phosphoglycerate_kinase_N"/>
</dbReference>
<gene>
    <name evidence="9" type="ORF">A3G99_01030</name>
</gene>
<evidence type="ECO:0000256" key="5">
    <source>
        <dbReference type="ARBA" id="ARBA00022777"/>
    </source>
</evidence>
<evidence type="ECO:0000256" key="4">
    <source>
        <dbReference type="ARBA" id="ARBA00022741"/>
    </source>
</evidence>
<dbReference type="InterPro" id="IPR001576">
    <property type="entry name" value="Phosphoglycerate_kinase"/>
</dbReference>
<dbReference type="Proteomes" id="UP000176558">
    <property type="component" value="Unassembled WGS sequence"/>
</dbReference>
<dbReference type="GO" id="GO:0006094">
    <property type="term" value="P:gluconeogenesis"/>
    <property type="evidence" value="ECO:0007669"/>
    <property type="project" value="TreeGrafter"/>
</dbReference>
<keyword evidence="6 7" id="KW-0067">ATP-binding</keyword>
<dbReference type="Gene3D" id="3.40.50.1260">
    <property type="entry name" value="Phosphoglycerate kinase, N-terminal domain"/>
    <property type="match status" value="2"/>
</dbReference>
<dbReference type="AlphaFoldDB" id="A0A1G2UR61"/>
<evidence type="ECO:0000256" key="6">
    <source>
        <dbReference type="ARBA" id="ARBA00022840"/>
    </source>
</evidence>
<feature type="binding site" evidence="7">
    <location>
        <position position="195"/>
    </location>
    <ligand>
        <name>ATP</name>
        <dbReference type="ChEBI" id="CHEBI:30616"/>
    </ligand>
</feature>
<dbReference type="PANTHER" id="PTHR11406:SF23">
    <property type="entry name" value="PHOSPHOGLYCERATE KINASE 1, CHLOROPLASTIC-RELATED"/>
    <property type="match status" value="1"/>
</dbReference>
<dbReference type="PROSITE" id="PS00111">
    <property type="entry name" value="PGLYCERATE_KINASE"/>
    <property type="match status" value="1"/>
</dbReference>
<dbReference type="GO" id="GO:0006096">
    <property type="term" value="P:glycolytic process"/>
    <property type="evidence" value="ECO:0007669"/>
    <property type="project" value="InterPro"/>
</dbReference>
<evidence type="ECO:0000256" key="7">
    <source>
        <dbReference type="PIRSR" id="PIRSR000724-2"/>
    </source>
</evidence>
<evidence type="ECO:0000256" key="8">
    <source>
        <dbReference type="RuleBase" id="RU000532"/>
    </source>
</evidence>
<dbReference type="Pfam" id="PF00162">
    <property type="entry name" value="PGK"/>
    <property type="match status" value="1"/>
</dbReference>
<protein>
    <recommendedName>
        <fullName evidence="2 8">Phosphoglycerate kinase</fullName>
        <ecNumber evidence="2 8">2.7.2.3</ecNumber>
    </recommendedName>
</protein>
<name>A0A1G2UR61_9BACT</name>
<dbReference type="PANTHER" id="PTHR11406">
    <property type="entry name" value="PHOSPHOGLYCERATE KINASE"/>
    <property type="match status" value="1"/>
</dbReference>
<dbReference type="PRINTS" id="PR00477">
    <property type="entry name" value="PHGLYCKINASE"/>
</dbReference>
<dbReference type="GO" id="GO:0043531">
    <property type="term" value="F:ADP binding"/>
    <property type="evidence" value="ECO:0007669"/>
    <property type="project" value="TreeGrafter"/>
</dbReference>
<comment type="catalytic activity">
    <reaction evidence="1 8">
        <text>(2R)-3-phosphoglycerate + ATP = (2R)-3-phospho-glyceroyl phosphate + ADP</text>
        <dbReference type="Rhea" id="RHEA:14801"/>
        <dbReference type="ChEBI" id="CHEBI:30616"/>
        <dbReference type="ChEBI" id="CHEBI:57604"/>
        <dbReference type="ChEBI" id="CHEBI:58272"/>
        <dbReference type="ChEBI" id="CHEBI:456216"/>
        <dbReference type="EC" id="2.7.2.3"/>
    </reaction>
</comment>
<evidence type="ECO:0000313" key="9">
    <source>
        <dbReference type="EMBL" id="OHB11891.1"/>
    </source>
</evidence>
<reference evidence="9 10" key="1">
    <citation type="journal article" date="2016" name="Nat. Commun.">
        <title>Thousands of microbial genomes shed light on interconnected biogeochemical processes in an aquifer system.</title>
        <authorList>
            <person name="Anantharaman K."/>
            <person name="Brown C.T."/>
            <person name="Hug L.A."/>
            <person name="Sharon I."/>
            <person name="Castelle C.J."/>
            <person name="Probst A.J."/>
            <person name="Thomas B.C."/>
            <person name="Singh A."/>
            <person name="Wilkins M.J."/>
            <person name="Karaoz U."/>
            <person name="Brodie E.L."/>
            <person name="Williams K.H."/>
            <person name="Hubbard S.S."/>
            <person name="Banfield J.F."/>
        </authorList>
    </citation>
    <scope>NUCLEOTIDE SEQUENCE [LARGE SCALE GENOMIC DNA]</scope>
</reference>
<dbReference type="InterPro" id="IPR036043">
    <property type="entry name" value="Phosphoglycerate_kinase_sf"/>
</dbReference>
<keyword evidence="4" id="KW-0547">Nucleotide-binding</keyword>
<dbReference type="GO" id="GO:0005829">
    <property type="term" value="C:cytosol"/>
    <property type="evidence" value="ECO:0007669"/>
    <property type="project" value="TreeGrafter"/>
</dbReference>
<proteinExistence type="inferred from homology"/>
<keyword evidence="5 8" id="KW-0418">Kinase</keyword>
<evidence type="ECO:0000256" key="3">
    <source>
        <dbReference type="ARBA" id="ARBA00022679"/>
    </source>
</evidence>